<protein>
    <submittedName>
        <fullName evidence="2">Uncharacterized protein</fullName>
    </submittedName>
</protein>
<name>A0A5C3M1S0_9AGAR</name>
<accession>A0A5C3M1S0</accession>
<dbReference type="AlphaFoldDB" id="A0A5C3M1S0"/>
<evidence type="ECO:0000256" key="1">
    <source>
        <dbReference type="SAM" id="MobiDB-lite"/>
    </source>
</evidence>
<dbReference type="Proteomes" id="UP000308652">
    <property type="component" value="Unassembled WGS sequence"/>
</dbReference>
<reference evidence="2 3" key="1">
    <citation type="journal article" date="2019" name="Nat. Ecol. Evol.">
        <title>Megaphylogeny resolves global patterns of mushroom evolution.</title>
        <authorList>
            <person name="Varga T."/>
            <person name="Krizsan K."/>
            <person name="Foldi C."/>
            <person name="Dima B."/>
            <person name="Sanchez-Garcia M."/>
            <person name="Sanchez-Ramirez S."/>
            <person name="Szollosi G.J."/>
            <person name="Szarkandi J.G."/>
            <person name="Papp V."/>
            <person name="Albert L."/>
            <person name="Andreopoulos W."/>
            <person name="Angelini C."/>
            <person name="Antonin V."/>
            <person name="Barry K.W."/>
            <person name="Bougher N.L."/>
            <person name="Buchanan P."/>
            <person name="Buyck B."/>
            <person name="Bense V."/>
            <person name="Catcheside P."/>
            <person name="Chovatia M."/>
            <person name="Cooper J."/>
            <person name="Damon W."/>
            <person name="Desjardin D."/>
            <person name="Finy P."/>
            <person name="Geml J."/>
            <person name="Haridas S."/>
            <person name="Hughes K."/>
            <person name="Justo A."/>
            <person name="Karasinski D."/>
            <person name="Kautmanova I."/>
            <person name="Kiss B."/>
            <person name="Kocsube S."/>
            <person name="Kotiranta H."/>
            <person name="LaButti K.M."/>
            <person name="Lechner B.E."/>
            <person name="Liimatainen K."/>
            <person name="Lipzen A."/>
            <person name="Lukacs Z."/>
            <person name="Mihaltcheva S."/>
            <person name="Morgado L.N."/>
            <person name="Niskanen T."/>
            <person name="Noordeloos M.E."/>
            <person name="Ohm R.A."/>
            <person name="Ortiz-Santana B."/>
            <person name="Ovrebo C."/>
            <person name="Racz N."/>
            <person name="Riley R."/>
            <person name="Savchenko A."/>
            <person name="Shiryaev A."/>
            <person name="Soop K."/>
            <person name="Spirin V."/>
            <person name="Szebenyi C."/>
            <person name="Tomsovsky M."/>
            <person name="Tulloss R.E."/>
            <person name="Uehling J."/>
            <person name="Grigoriev I.V."/>
            <person name="Vagvolgyi C."/>
            <person name="Papp T."/>
            <person name="Martin F.M."/>
            <person name="Miettinen O."/>
            <person name="Hibbett D.S."/>
            <person name="Nagy L.G."/>
        </authorList>
    </citation>
    <scope>NUCLEOTIDE SEQUENCE [LARGE SCALE GENOMIC DNA]</scope>
    <source>
        <strain evidence="2 3">CBS 166.37</strain>
    </source>
</reference>
<organism evidence="2 3">
    <name type="scientific">Crucibulum laeve</name>
    <dbReference type="NCBI Taxonomy" id="68775"/>
    <lineage>
        <taxon>Eukaryota</taxon>
        <taxon>Fungi</taxon>
        <taxon>Dikarya</taxon>
        <taxon>Basidiomycota</taxon>
        <taxon>Agaricomycotina</taxon>
        <taxon>Agaricomycetes</taxon>
        <taxon>Agaricomycetidae</taxon>
        <taxon>Agaricales</taxon>
        <taxon>Agaricineae</taxon>
        <taxon>Nidulariaceae</taxon>
        <taxon>Crucibulum</taxon>
    </lineage>
</organism>
<feature type="region of interest" description="Disordered" evidence="1">
    <location>
        <begin position="54"/>
        <end position="81"/>
    </location>
</feature>
<proteinExistence type="predicted"/>
<keyword evidence="3" id="KW-1185">Reference proteome</keyword>
<sequence>MANCAPTDAGGKDYPTFLASLSMIAMEPGVSGELEGQGSEGVEKTLQRSSVHNIAESPAVDKDHTSQGNVGDGGDGSIGSREKERVAVKGSIHDKEEANKGYITLDKADWLKLIKLAGKNKEKPVTTTSAVHMQTVWTSQTVKKAKPSGWHYEILAECLFNLEYFTLSPLVQSDSE</sequence>
<dbReference type="EMBL" id="ML213604">
    <property type="protein sequence ID" value="TFK38276.1"/>
    <property type="molecule type" value="Genomic_DNA"/>
</dbReference>
<evidence type="ECO:0000313" key="3">
    <source>
        <dbReference type="Proteomes" id="UP000308652"/>
    </source>
</evidence>
<gene>
    <name evidence="2" type="ORF">BDQ12DRAFT_666467</name>
</gene>
<evidence type="ECO:0000313" key="2">
    <source>
        <dbReference type="EMBL" id="TFK38276.1"/>
    </source>
</evidence>